<dbReference type="Pfam" id="PF21821">
    <property type="entry name" value="Dit_like"/>
    <property type="match status" value="1"/>
</dbReference>
<feature type="domain" description="Dit-like phage tail protein N-terminal" evidence="2">
    <location>
        <begin position="20"/>
        <end position="170"/>
    </location>
</feature>
<evidence type="ECO:0000313" key="4">
    <source>
        <dbReference type="Proteomes" id="UP000269940"/>
    </source>
</evidence>
<evidence type="ECO:0000313" key="3">
    <source>
        <dbReference type="EMBL" id="AYD82336.1"/>
    </source>
</evidence>
<dbReference type="Proteomes" id="UP000269940">
    <property type="component" value="Segment"/>
</dbReference>
<dbReference type="InterPro" id="IPR048494">
    <property type="entry name" value="Dit-like_N"/>
</dbReference>
<feature type="region of interest" description="Disordered" evidence="1">
    <location>
        <begin position="287"/>
        <end position="314"/>
    </location>
</feature>
<keyword evidence="4" id="KW-1185">Reference proteome</keyword>
<reference evidence="3 4" key="1">
    <citation type="submission" date="2018-08" db="EMBL/GenBank/DDBJ databases">
        <title>Complete genome sequence of five Acinetobacter baumannii phages from Abidjan, Cote d'Ivoire.</title>
        <authorList>
            <person name="Essoh C."/>
            <person name="Vernadet J.-P."/>
            <person name="Vergnaud G."/>
            <person name="Resch G."/>
            <person name="Pourcel C."/>
        </authorList>
    </citation>
    <scope>NUCLEOTIDE SEQUENCE [LARGE SCALE GENOMIC DNA]</scope>
</reference>
<proteinExistence type="predicted"/>
<name>A0A386KDJ0_9CAUD</name>
<evidence type="ECO:0000256" key="1">
    <source>
        <dbReference type="SAM" id="MobiDB-lite"/>
    </source>
</evidence>
<organism evidence="3 4">
    <name type="scientific">Acinetobacter phage vB_AbaM_B09_Aci05</name>
    <dbReference type="NCBI Taxonomy" id="2315458"/>
    <lineage>
        <taxon>Viruses</taxon>
        <taxon>Duplodnaviria</taxon>
        <taxon>Heunggongvirae</taxon>
        <taxon>Uroviricota</taxon>
        <taxon>Caudoviricetes</taxon>
        <taxon>Saclayvirus</taxon>
        <taxon>Saclayvirus Aci05</taxon>
    </lineage>
</organism>
<gene>
    <name evidence="3" type="ORF">Aci05_044</name>
</gene>
<dbReference type="EMBL" id="MH746814">
    <property type="protein sequence ID" value="AYD82336.1"/>
    <property type="molecule type" value="Genomic_DNA"/>
</dbReference>
<accession>A0A386KDJ0</accession>
<feature type="compositionally biased region" description="Gly residues" evidence="1">
    <location>
        <begin position="305"/>
        <end position="314"/>
    </location>
</feature>
<feature type="compositionally biased region" description="Polar residues" evidence="1">
    <location>
        <begin position="289"/>
        <end position="304"/>
    </location>
</feature>
<sequence length="314" mass="34790">MIYSLVILNEKGEIQETITFDAITRFGKSMSSSVAQSVVEEGFSVSDHVTKGNTKFTINAVVSDSLFMRKGATLQYVNGKFVRLYEDVDPITDESPSKAVQARLETIWEKSEIFGLFESKSSSPQTNVVNLIYPCILTDLSFEENDGSEAVYPNMSFEKIRVTKVETTVVENPSPHLIPYVKTDNAGNQTGATGVAELSGTKVDDTDLIKQAKEGNKDLVQKVVPKEKSWADNKVAEINKRRDEMRFTNEAERKFREGYSSGRYNFNQKGEYTKAYVDTAMKKTYGAGWQTSSGSPKAPVTSTAAGGGTWNQKQ</sequence>
<evidence type="ECO:0000259" key="2">
    <source>
        <dbReference type="Pfam" id="PF21821"/>
    </source>
</evidence>
<protein>
    <recommendedName>
        <fullName evidence="2">Dit-like phage tail protein N-terminal domain-containing protein</fullName>
    </recommendedName>
</protein>